<evidence type="ECO:0000313" key="5">
    <source>
        <dbReference type="EMBL" id="NGM16147.1"/>
    </source>
</evidence>
<feature type="chain" id="PRO_5039619223" evidence="2">
    <location>
        <begin position="24"/>
        <end position="262"/>
    </location>
</feature>
<dbReference type="RefSeq" id="WP_164450001.1">
    <property type="nucleotide sequence ID" value="NZ_SAIY01000013.1"/>
</dbReference>
<name>A0A6M1LD44_9ACTN</name>
<dbReference type="SUPFAM" id="SSF47090">
    <property type="entry name" value="PGBD-like"/>
    <property type="match status" value="1"/>
</dbReference>
<comment type="caution">
    <text evidence="5">The sequence shown here is derived from an EMBL/GenBank/DDBJ whole genome shotgun (WGS) entry which is preliminary data.</text>
</comment>
<evidence type="ECO:0000256" key="2">
    <source>
        <dbReference type="SAM" id="SignalP"/>
    </source>
</evidence>
<dbReference type="EMBL" id="SAIY01000013">
    <property type="protein sequence ID" value="NGM16147.1"/>
    <property type="molecule type" value="Genomic_DNA"/>
</dbReference>
<dbReference type="Pfam" id="PF01471">
    <property type="entry name" value="PG_binding_1"/>
    <property type="match status" value="1"/>
</dbReference>
<dbReference type="InterPro" id="IPR036366">
    <property type="entry name" value="PGBDSf"/>
</dbReference>
<dbReference type="Proteomes" id="UP000478148">
    <property type="component" value="Unassembled WGS sequence"/>
</dbReference>
<feature type="region of interest" description="Disordered" evidence="1">
    <location>
        <begin position="218"/>
        <end position="262"/>
    </location>
</feature>
<dbReference type="InterPro" id="IPR036365">
    <property type="entry name" value="PGBD-like_sf"/>
</dbReference>
<keyword evidence="2" id="KW-0732">Signal</keyword>
<evidence type="ECO:0000256" key="1">
    <source>
        <dbReference type="SAM" id="MobiDB-lite"/>
    </source>
</evidence>
<accession>A0A6M1LD44</accession>
<dbReference type="InterPro" id="IPR002477">
    <property type="entry name" value="Peptidoglycan-bd-like"/>
</dbReference>
<dbReference type="SUPFAM" id="SSF55166">
    <property type="entry name" value="Hedgehog/DD-peptidase"/>
    <property type="match status" value="1"/>
</dbReference>
<gene>
    <name evidence="5" type="ORF">ENC19_27710</name>
</gene>
<organism evidence="5 6">
    <name type="scientific">Verrucosispora sioxanthis</name>
    <dbReference type="NCBI Taxonomy" id="2499994"/>
    <lineage>
        <taxon>Bacteria</taxon>
        <taxon>Bacillati</taxon>
        <taxon>Actinomycetota</taxon>
        <taxon>Actinomycetes</taxon>
        <taxon>Micromonosporales</taxon>
        <taxon>Micromonosporaceae</taxon>
        <taxon>Micromonospora</taxon>
    </lineage>
</organism>
<feature type="domain" description="Peptidoglycan binding-like" evidence="3">
    <location>
        <begin position="48"/>
        <end position="106"/>
    </location>
</feature>
<dbReference type="Gene3D" id="3.30.1380.10">
    <property type="match status" value="1"/>
</dbReference>
<sequence>MRVHTLKRAVVALALALPGAAIASVVAAPAAHADGCYTWNRNLYQGRSGSDVRELQLRIAGWAGNNNVVELDGRFGPKTAAAVRRFQSAYGLKVDGVAGPQTYRKLYQLQDNNCTPRHFAYTEMDDGCGGSGWDGGPLSTGQTRQNALRTMWKLEALRKSLGDQPLIVTSGFRSRTCNNRVGGASDSQHLYGNAADLISRDRSLCQIARQARNHGFSGIIGPGVSGHNSHVHVDSRRENNQDRSANNTYWAAPSCGIPAGNR</sequence>
<proteinExistence type="predicted"/>
<dbReference type="InterPro" id="IPR009045">
    <property type="entry name" value="Zn_M74/Hedgehog-like"/>
</dbReference>
<dbReference type="InterPro" id="IPR013230">
    <property type="entry name" value="Peptidase_M15A_C"/>
</dbReference>
<feature type="signal peptide" evidence="2">
    <location>
        <begin position="1"/>
        <end position="23"/>
    </location>
</feature>
<keyword evidence="6" id="KW-1185">Reference proteome</keyword>
<feature type="domain" description="Peptidase M15A C-terminal" evidence="4">
    <location>
        <begin position="142"/>
        <end position="234"/>
    </location>
</feature>
<evidence type="ECO:0000259" key="3">
    <source>
        <dbReference type="Pfam" id="PF01471"/>
    </source>
</evidence>
<evidence type="ECO:0000313" key="6">
    <source>
        <dbReference type="Proteomes" id="UP000478148"/>
    </source>
</evidence>
<dbReference type="Pfam" id="PF08291">
    <property type="entry name" value="Peptidase_M15_3"/>
    <property type="match status" value="1"/>
</dbReference>
<feature type="compositionally biased region" description="Basic and acidic residues" evidence="1">
    <location>
        <begin position="231"/>
        <end position="241"/>
    </location>
</feature>
<dbReference type="Gene3D" id="1.10.101.10">
    <property type="entry name" value="PGBD-like superfamily/PGBD"/>
    <property type="match status" value="1"/>
</dbReference>
<evidence type="ECO:0000259" key="4">
    <source>
        <dbReference type="Pfam" id="PF08291"/>
    </source>
</evidence>
<protein>
    <submittedName>
        <fullName evidence="5">Peptidase M15</fullName>
    </submittedName>
</protein>
<dbReference type="AlphaFoldDB" id="A0A6M1LD44"/>
<reference evidence="5 6" key="1">
    <citation type="submission" date="2020-02" db="EMBL/GenBank/DDBJ databases">
        <title>Draft Genome Sequence of Verrucosispora sp. Strain CWR15, Isolated from Gulf of Mexico Sponge.</title>
        <authorList>
            <person name="Kennedy S.J."/>
            <person name="Cella E."/>
            <person name="Azarian T."/>
            <person name="Baker B.J."/>
            <person name="Shaw L.N."/>
        </authorList>
    </citation>
    <scope>NUCLEOTIDE SEQUENCE [LARGE SCALE GENOMIC DNA]</scope>
    <source>
        <strain evidence="5 6">CWR15</strain>
    </source>
</reference>